<evidence type="ECO:0000256" key="1">
    <source>
        <dbReference type="ARBA" id="ARBA00000085"/>
    </source>
</evidence>
<proteinExistence type="predicted"/>
<evidence type="ECO:0000256" key="9">
    <source>
        <dbReference type="ARBA" id="ARBA00023012"/>
    </source>
</evidence>
<dbReference type="InterPro" id="IPR005467">
    <property type="entry name" value="His_kinase_dom"/>
</dbReference>
<organism evidence="13 14">
    <name type="scientific">Yanshouia hominis</name>
    <dbReference type="NCBI Taxonomy" id="2763673"/>
    <lineage>
        <taxon>Bacteria</taxon>
        <taxon>Bacillati</taxon>
        <taxon>Bacillota</taxon>
        <taxon>Clostridia</taxon>
        <taxon>Eubacteriales</taxon>
        <taxon>Oscillospiraceae</taxon>
        <taxon>Yanshouia</taxon>
    </lineage>
</organism>
<dbReference type="PRINTS" id="PR00344">
    <property type="entry name" value="BCTRLSENSOR"/>
</dbReference>
<keyword evidence="4" id="KW-0597">Phosphoprotein</keyword>
<dbReference type="EC" id="2.7.13.3" evidence="3"/>
<dbReference type="PANTHER" id="PTHR42878:SF7">
    <property type="entry name" value="SENSOR HISTIDINE KINASE GLRK"/>
    <property type="match status" value="1"/>
</dbReference>
<keyword evidence="10" id="KW-0472">Membrane</keyword>
<comment type="catalytic activity">
    <reaction evidence="1">
        <text>ATP + protein L-histidine = ADP + protein N-phospho-L-histidine.</text>
        <dbReference type="EC" id="2.7.13.3"/>
    </reaction>
</comment>
<feature type="transmembrane region" description="Helical" evidence="10">
    <location>
        <begin position="173"/>
        <end position="192"/>
    </location>
</feature>
<dbReference type="SMART" id="SM00387">
    <property type="entry name" value="HATPase_c"/>
    <property type="match status" value="1"/>
</dbReference>
<dbReference type="Pfam" id="PF00672">
    <property type="entry name" value="HAMP"/>
    <property type="match status" value="1"/>
</dbReference>
<dbReference type="SUPFAM" id="SSF47384">
    <property type="entry name" value="Homodimeric domain of signal transducing histidine kinase"/>
    <property type="match status" value="1"/>
</dbReference>
<keyword evidence="10" id="KW-0812">Transmembrane</keyword>
<dbReference type="InterPro" id="IPR036097">
    <property type="entry name" value="HisK_dim/P_sf"/>
</dbReference>
<feature type="domain" description="HAMP" evidence="12">
    <location>
        <begin position="193"/>
        <end position="245"/>
    </location>
</feature>
<evidence type="ECO:0000259" key="12">
    <source>
        <dbReference type="PROSITE" id="PS50885"/>
    </source>
</evidence>
<dbReference type="Gene3D" id="6.10.340.10">
    <property type="match status" value="1"/>
</dbReference>
<dbReference type="PANTHER" id="PTHR42878">
    <property type="entry name" value="TWO-COMPONENT HISTIDINE KINASE"/>
    <property type="match status" value="1"/>
</dbReference>
<dbReference type="CDD" id="cd00075">
    <property type="entry name" value="HATPase"/>
    <property type="match status" value="1"/>
</dbReference>
<reference evidence="13 14" key="1">
    <citation type="submission" date="2020-08" db="EMBL/GenBank/DDBJ databases">
        <title>Genome public.</title>
        <authorList>
            <person name="Liu C."/>
            <person name="Sun Q."/>
        </authorList>
    </citation>
    <scope>NUCLEOTIDE SEQUENCE [LARGE SCALE GENOMIC DNA]</scope>
    <source>
        <strain evidence="13 14">BX1</strain>
    </source>
</reference>
<dbReference type="SUPFAM" id="SSF158472">
    <property type="entry name" value="HAMP domain-like"/>
    <property type="match status" value="1"/>
</dbReference>
<comment type="subcellular location">
    <subcellularLocation>
        <location evidence="2">Membrane</location>
    </subcellularLocation>
</comment>
<dbReference type="SMART" id="SM00388">
    <property type="entry name" value="HisKA"/>
    <property type="match status" value="1"/>
</dbReference>
<accession>A0ABR7NKJ3</accession>
<name>A0ABR7NKJ3_9FIRM</name>
<sequence length="477" mass="53493">MNWPKKSIEGKIRKSLLGYTIFIVILLWTFQIAFINTYYQTMQRMSILRAGKEIIRSVGRDDFEESLESICFEHRMCSMVVNEKGETIYSVDMMGRICLIHSPARFSLMRVLAPVVQGQQDELVQKVKDEHFHSMGLIYAKAYLTPEGERRVIVLNAALEPIKSTEGILKSQLWIITAMLAVIAVIISKLIARNISRPLQNISDKARRLAEGEYAADYDGAGIAEIDELAETLNFAAEGLSKVEELRRELVANVSHDLKTPLTMIKAYAEMIRDLTGDNPQKRGEQLNVIISEADRLTALVSVLIRISQDEREGRVYQAEPFDLEEMIREVARRFAQTNPDYQITCSIEGTPVVLADRESIGQVLYNLISNAINYTGEDKRVFVAAKPAGIGVRVEIRDTGRGIPADQLPLIWERYYRSRNTHQRPVAGSGLGLSIVKGALGAQNLPFGVDSVVGEGSCFWFELPFGALPPGREQEN</sequence>
<dbReference type="InterPro" id="IPR003661">
    <property type="entry name" value="HisK_dim/P_dom"/>
</dbReference>
<gene>
    <name evidence="13" type="ORF">H8717_10955</name>
</gene>
<evidence type="ECO:0000256" key="2">
    <source>
        <dbReference type="ARBA" id="ARBA00004370"/>
    </source>
</evidence>
<evidence type="ECO:0000256" key="7">
    <source>
        <dbReference type="ARBA" id="ARBA00022777"/>
    </source>
</evidence>
<dbReference type="PROSITE" id="PS50885">
    <property type="entry name" value="HAMP"/>
    <property type="match status" value="1"/>
</dbReference>
<dbReference type="InterPro" id="IPR036890">
    <property type="entry name" value="HATPase_C_sf"/>
</dbReference>
<dbReference type="InterPro" id="IPR050351">
    <property type="entry name" value="BphY/WalK/GraS-like"/>
</dbReference>
<evidence type="ECO:0000256" key="4">
    <source>
        <dbReference type="ARBA" id="ARBA00022553"/>
    </source>
</evidence>
<feature type="domain" description="Histidine kinase" evidence="11">
    <location>
        <begin position="253"/>
        <end position="468"/>
    </location>
</feature>
<dbReference type="CDD" id="cd06225">
    <property type="entry name" value="HAMP"/>
    <property type="match status" value="1"/>
</dbReference>
<feature type="transmembrane region" description="Helical" evidence="10">
    <location>
        <begin position="16"/>
        <end position="39"/>
    </location>
</feature>
<evidence type="ECO:0000256" key="6">
    <source>
        <dbReference type="ARBA" id="ARBA00022741"/>
    </source>
</evidence>
<dbReference type="SMART" id="SM00304">
    <property type="entry name" value="HAMP"/>
    <property type="match status" value="1"/>
</dbReference>
<dbReference type="GO" id="GO:0016301">
    <property type="term" value="F:kinase activity"/>
    <property type="evidence" value="ECO:0007669"/>
    <property type="project" value="UniProtKB-KW"/>
</dbReference>
<keyword evidence="10" id="KW-1133">Transmembrane helix</keyword>
<keyword evidence="8" id="KW-0067">ATP-binding</keyword>
<dbReference type="EMBL" id="JACRTB010000017">
    <property type="protein sequence ID" value="MBC8576920.1"/>
    <property type="molecule type" value="Genomic_DNA"/>
</dbReference>
<protein>
    <recommendedName>
        <fullName evidence="3">histidine kinase</fullName>
        <ecNumber evidence="3">2.7.13.3</ecNumber>
    </recommendedName>
</protein>
<dbReference type="Gene3D" id="1.10.287.130">
    <property type="match status" value="1"/>
</dbReference>
<keyword evidence="14" id="KW-1185">Reference proteome</keyword>
<keyword evidence="5" id="KW-0808">Transferase</keyword>
<evidence type="ECO:0000313" key="13">
    <source>
        <dbReference type="EMBL" id="MBC8576920.1"/>
    </source>
</evidence>
<dbReference type="SUPFAM" id="SSF55874">
    <property type="entry name" value="ATPase domain of HSP90 chaperone/DNA topoisomerase II/histidine kinase"/>
    <property type="match status" value="1"/>
</dbReference>
<dbReference type="RefSeq" id="WP_262400394.1">
    <property type="nucleotide sequence ID" value="NZ_JACRTB010000017.1"/>
</dbReference>
<evidence type="ECO:0000256" key="3">
    <source>
        <dbReference type="ARBA" id="ARBA00012438"/>
    </source>
</evidence>
<dbReference type="InterPro" id="IPR003594">
    <property type="entry name" value="HATPase_dom"/>
</dbReference>
<dbReference type="InterPro" id="IPR004358">
    <property type="entry name" value="Sig_transdc_His_kin-like_C"/>
</dbReference>
<comment type="caution">
    <text evidence="13">The sequence shown here is derived from an EMBL/GenBank/DDBJ whole genome shotgun (WGS) entry which is preliminary data.</text>
</comment>
<keyword evidence="7 13" id="KW-0418">Kinase</keyword>
<evidence type="ECO:0000259" key="11">
    <source>
        <dbReference type="PROSITE" id="PS50109"/>
    </source>
</evidence>
<evidence type="ECO:0000313" key="14">
    <source>
        <dbReference type="Proteomes" id="UP000658131"/>
    </source>
</evidence>
<evidence type="ECO:0000256" key="10">
    <source>
        <dbReference type="SAM" id="Phobius"/>
    </source>
</evidence>
<dbReference type="CDD" id="cd00082">
    <property type="entry name" value="HisKA"/>
    <property type="match status" value="1"/>
</dbReference>
<keyword evidence="6" id="KW-0547">Nucleotide-binding</keyword>
<evidence type="ECO:0000256" key="8">
    <source>
        <dbReference type="ARBA" id="ARBA00022840"/>
    </source>
</evidence>
<dbReference type="Pfam" id="PF00512">
    <property type="entry name" value="HisKA"/>
    <property type="match status" value="1"/>
</dbReference>
<dbReference type="InterPro" id="IPR003660">
    <property type="entry name" value="HAMP_dom"/>
</dbReference>
<dbReference type="Gene3D" id="3.30.565.10">
    <property type="entry name" value="Histidine kinase-like ATPase, C-terminal domain"/>
    <property type="match status" value="1"/>
</dbReference>
<dbReference type="Pfam" id="PF02518">
    <property type="entry name" value="HATPase_c"/>
    <property type="match status" value="1"/>
</dbReference>
<dbReference type="Proteomes" id="UP000658131">
    <property type="component" value="Unassembled WGS sequence"/>
</dbReference>
<keyword evidence="9" id="KW-0902">Two-component regulatory system</keyword>
<dbReference type="PROSITE" id="PS50109">
    <property type="entry name" value="HIS_KIN"/>
    <property type="match status" value="1"/>
</dbReference>
<evidence type="ECO:0000256" key="5">
    <source>
        <dbReference type="ARBA" id="ARBA00022679"/>
    </source>
</evidence>